<evidence type="ECO:0000313" key="11">
    <source>
        <dbReference type="EMBL" id="MBB3935630.1"/>
    </source>
</evidence>
<keyword evidence="12" id="KW-1185">Reference proteome</keyword>
<dbReference type="Gene3D" id="3.30.390.30">
    <property type="match status" value="1"/>
</dbReference>
<dbReference type="InterPro" id="IPR017941">
    <property type="entry name" value="Rieske_2Fe-2S"/>
</dbReference>
<dbReference type="PANTHER" id="PTHR43557">
    <property type="entry name" value="APOPTOSIS-INDUCING FACTOR 1"/>
    <property type="match status" value="1"/>
</dbReference>
<protein>
    <submittedName>
        <fullName evidence="11">NADPH-dependent 2,4-dienoyl-CoA reductase/sulfur reductase-like enzyme/nitrite reductase/ring-hydroxylating ferredoxin subunit</fullName>
    </submittedName>
</protein>
<reference evidence="11 12" key="1">
    <citation type="submission" date="2020-08" db="EMBL/GenBank/DDBJ databases">
        <title>Genomic Encyclopedia of Type Strains, Phase IV (KMG-IV): sequencing the most valuable type-strain genomes for metagenomic binning, comparative biology and taxonomic classification.</title>
        <authorList>
            <person name="Goeker M."/>
        </authorList>
    </citation>
    <scope>NUCLEOTIDE SEQUENCE [LARGE SCALE GENOMIC DNA]</scope>
    <source>
        <strain evidence="11 12">DSM 25024</strain>
    </source>
</reference>
<organism evidence="11 12">
    <name type="scientific">Aureimonas phyllosphaerae</name>
    <dbReference type="NCBI Taxonomy" id="1166078"/>
    <lineage>
        <taxon>Bacteria</taxon>
        <taxon>Pseudomonadati</taxon>
        <taxon>Pseudomonadota</taxon>
        <taxon>Alphaproteobacteria</taxon>
        <taxon>Hyphomicrobiales</taxon>
        <taxon>Aurantimonadaceae</taxon>
        <taxon>Aureimonas</taxon>
    </lineage>
</organism>
<dbReference type="PROSITE" id="PS51296">
    <property type="entry name" value="RIESKE"/>
    <property type="match status" value="1"/>
</dbReference>
<keyword evidence="3" id="KW-0001">2Fe-2S</keyword>
<evidence type="ECO:0000256" key="3">
    <source>
        <dbReference type="ARBA" id="ARBA00022714"/>
    </source>
</evidence>
<dbReference type="GO" id="GO:0016651">
    <property type="term" value="F:oxidoreductase activity, acting on NAD(P)H"/>
    <property type="evidence" value="ECO:0007669"/>
    <property type="project" value="TreeGrafter"/>
</dbReference>
<keyword evidence="7" id="KW-0408">Iron</keyword>
<dbReference type="PRINTS" id="PR00368">
    <property type="entry name" value="FADPNR"/>
</dbReference>
<keyword evidence="6" id="KW-0560">Oxidoreductase</keyword>
<feature type="region of interest" description="Disordered" evidence="9">
    <location>
        <begin position="100"/>
        <end position="119"/>
    </location>
</feature>
<comment type="cofactor">
    <cofactor evidence="1">
        <name>FAD</name>
        <dbReference type="ChEBI" id="CHEBI:57692"/>
    </cofactor>
</comment>
<keyword evidence="8" id="KW-0411">Iron-sulfur</keyword>
<keyword evidence="4" id="KW-0479">Metal-binding</keyword>
<evidence type="ECO:0000256" key="9">
    <source>
        <dbReference type="SAM" id="MobiDB-lite"/>
    </source>
</evidence>
<evidence type="ECO:0000256" key="5">
    <source>
        <dbReference type="ARBA" id="ARBA00022827"/>
    </source>
</evidence>
<dbReference type="AlphaFoldDB" id="A0A7W6BSR2"/>
<dbReference type="InterPro" id="IPR036922">
    <property type="entry name" value="Rieske_2Fe-2S_sf"/>
</dbReference>
<dbReference type="GO" id="GO:0005737">
    <property type="term" value="C:cytoplasm"/>
    <property type="evidence" value="ECO:0007669"/>
    <property type="project" value="TreeGrafter"/>
</dbReference>
<keyword evidence="5" id="KW-0274">FAD</keyword>
<evidence type="ECO:0000259" key="10">
    <source>
        <dbReference type="PROSITE" id="PS51296"/>
    </source>
</evidence>
<dbReference type="Pfam" id="PF00355">
    <property type="entry name" value="Rieske"/>
    <property type="match status" value="1"/>
</dbReference>
<evidence type="ECO:0000256" key="4">
    <source>
        <dbReference type="ARBA" id="ARBA00022723"/>
    </source>
</evidence>
<dbReference type="EMBL" id="JACIDO010000003">
    <property type="protein sequence ID" value="MBB3935630.1"/>
    <property type="molecule type" value="Genomic_DNA"/>
</dbReference>
<dbReference type="GO" id="GO:0046872">
    <property type="term" value="F:metal ion binding"/>
    <property type="evidence" value="ECO:0007669"/>
    <property type="project" value="UniProtKB-KW"/>
</dbReference>
<sequence length="521" mass="54890">MRHDVLALADLPEDGLTEVSVGELKILLARDGDRVLATGATCTHKGAPLKNGKRVGNRVICPWHHAIFDLESGDHLEPPGKGCLSRFSASVENGRVMVEMPDGAKPHRPEVEPGDRKTGSDRVFAIVGGGAAGLACAEELVARGFDGRIVMFVPEREPPYDRTDLSKTYLQGKKSDDALALYPVDKLKALGVELVETAVERIDAGAKRLHFAGGETLDYDQCFAAPGSDAVPLKLEGADAVNIVSLRSHDDARALKEKLAGAKRIVIVGSGFIGMEAAASLVGDERAVTVISRSELPFAKQFGDEVAQQLLATHRAKGIDVRTGAELAALKTQGGKVRAVTLRDGSTVEADLVIAALGAAPRTGLVSGAERDGKGIKVDATLKAAEGLHAGGDIAAFPLAATGETARIEHWRVAEQHGRHAAGAMLGDASPFDGIPYFWSAQHGRLSYLGHAEDFDEVHIEGSLAENSYTAFYIKGGKVLAALGLGKGDRTPALHALMLSDPAPHRARLEAAGWDPAAVKA</sequence>
<dbReference type="Proteomes" id="UP000531216">
    <property type="component" value="Unassembled WGS sequence"/>
</dbReference>
<gene>
    <name evidence="11" type="ORF">GGR05_001774</name>
</gene>
<evidence type="ECO:0000256" key="2">
    <source>
        <dbReference type="ARBA" id="ARBA00022630"/>
    </source>
</evidence>
<dbReference type="SUPFAM" id="SSF51905">
    <property type="entry name" value="FAD/NAD(P)-binding domain"/>
    <property type="match status" value="2"/>
</dbReference>
<dbReference type="SUPFAM" id="SSF55424">
    <property type="entry name" value="FAD/NAD-linked reductases, dimerisation (C-terminal) domain"/>
    <property type="match status" value="1"/>
</dbReference>
<evidence type="ECO:0000256" key="6">
    <source>
        <dbReference type="ARBA" id="ARBA00023002"/>
    </source>
</evidence>
<dbReference type="Pfam" id="PF07992">
    <property type="entry name" value="Pyr_redox_2"/>
    <property type="match status" value="1"/>
</dbReference>
<dbReference type="InterPro" id="IPR036188">
    <property type="entry name" value="FAD/NAD-bd_sf"/>
</dbReference>
<dbReference type="InterPro" id="IPR028202">
    <property type="entry name" value="Reductase_C"/>
</dbReference>
<proteinExistence type="predicted"/>
<evidence type="ECO:0000256" key="1">
    <source>
        <dbReference type="ARBA" id="ARBA00001974"/>
    </source>
</evidence>
<dbReference type="PRINTS" id="PR00411">
    <property type="entry name" value="PNDRDTASEI"/>
</dbReference>
<dbReference type="InterPro" id="IPR050446">
    <property type="entry name" value="FAD-oxidoreductase/Apoptosis"/>
</dbReference>
<evidence type="ECO:0000313" key="12">
    <source>
        <dbReference type="Proteomes" id="UP000531216"/>
    </source>
</evidence>
<dbReference type="InterPro" id="IPR016156">
    <property type="entry name" value="FAD/NAD-linked_Rdtase_dimer_sf"/>
</dbReference>
<keyword evidence="2" id="KW-0285">Flavoprotein</keyword>
<dbReference type="Gene3D" id="2.102.10.10">
    <property type="entry name" value="Rieske [2Fe-2S] iron-sulphur domain"/>
    <property type="match status" value="1"/>
</dbReference>
<name>A0A7W6BSR2_9HYPH</name>
<dbReference type="OrthoDB" id="7809559at2"/>
<dbReference type="RefSeq" id="WP_090960637.1">
    <property type="nucleotide sequence ID" value="NZ_FOOA01000003.1"/>
</dbReference>
<dbReference type="Gene3D" id="3.50.50.60">
    <property type="entry name" value="FAD/NAD(P)-binding domain"/>
    <property type="match status" value="2"/>
</dbReference>
<dbReference type="PANTHER" id="PTHR43557:SF2">
    <property type="entry name" value="RIESKE DOMAIN-CONTAINING PROTEIN-RELATED"/>
    <property type="match status" value="1"/>
</dbReference>
<comment type="caution">
    <text evidence="11">The sequence shown here is derived from an EMBL/GenBank/DDBJ whole genome shotgun (WGS) entry which is preliminary data.</text>
</comment>
<evidence type="ECO:0000256" key="7">
    <source>
        <dbReference type="ARBA" id="ARBA00023004"/>
    </source>
</evidence>
<dbReference type="Pfam" id="PF14759">
    <property type="entry name" value="Reductase_C"/>
    <property type="match status" value="1"/>
</dbReference>
<dbReference type="GO" id="GO:0051537">
    <property type="term" value="F:2 iron, 2 sulfur cluster binding"/>
    <property type="evidence" value="ECO:0007669"/>
    <property type="project" value="UniProtKB-KW"/>
</dbReference>
<feature type="compositionally biased region" description="Basic and acidic residues" evidence="9">
    <location>
        <begin position="102"/>
        <end position="119"/>
    </location>
</feature>
<dbReference type="SUPFAM" id="SSF50022">
    <property type="entry name" value="ISP domain"/>
    <property type="match status" value="1"/>
</dbReference>
<dbReference type="InterPro" id="IPR023753">
    <property type="entry name" value="FAD/NAD-binding_dom"/>
</dbReference>
<evidence type="ECO:0000256" key="8">
    <source>
        <dbReference type="ARBA" id="ARBA00023014"/>
    </source>
</evidence>
<feature type="domain" description="Rieske" evidence="10">
    <location>
        <begin position="3"/>
        <end position="98"/>
    </location>
</feature>
<accession>A0A7W6BSR2</accession>